<dbReference type="RefSeq" id="WP_405280441.1">
    <property type="nucleotide sequence ID" value="NZ_JBBHLI010000012.1"/>
</dbReference>
<dbReference type="Proteomes" id="UP001484239">
    <property type="component" value="Unassembled WGS sequence"/>
</dbReference>
<sequence length="236" mass="26612">MADRVGTSGWSYDEWKGPFYPDDLPSSEMLSWYAQRLGAVEVNNTFYRMPKRNVLEQWAEQVPDDFRFVIKASRRITHNGKLGPDAKDPLDFLTGNLSALGSRFGALLLQTPPWLKADLDLLRTFLDWIPEGVRAAFEFRSTSWFEPTVYEVLAERGHAFVAADTGNPEKDPPLVAGGGWCYARLRKEAYDDGELEGWAERIAALDVADRFVFFKHEDEGAGPRLAARFVELMGGS</sequence>
<dbReference type="SUPFAM" id="SSF117396">
    <property type="entry name" value="TM1631-like"/>
    <property type="match status" value="1"/>
</dbReference>
<gene>
    <name evidence="1" type="ORF">WI372_16400</name>
</gene>
<evidence type="ECO:0000313" key="2">
    <source>
        <dbReference type="Proteomes" id="UP001484239"/>
    </source>
</evidence>
<reference evidence="1 2" key="1">
    <citation type="submission" date="2024-02" db="EMBL/GenBank/DDBJ databases">
        <title>A novel Gemmatimonadota bacterium.</title>
        <authorList>
            <person name="Du Z.-J."/>
            <person name="Ye Y.-Q."/>
        </authorList>
    </citation>
    <scope>NUCLEOTIDE SEQUENCE [LARGE SCALE GENOMIC DNA]</scope>
    <source>
        <strain evidence="1 2">DH-20</strain>
    </source>
</reference>
<name>A0ABU9ECW6_9BACT</name>
<dbReference type="InterPro" id="IPR036520">
    <property type="entry name" value="UPF0759_sf"/>
</dbReference>
<proteinExistence type="predicted"/>
<dbReference type="InterPro" id="IPR002763">
    <property type="entry name" value="DUF72"/>
</dbReference>
<dbReference type="Gene3D" id="3.20.20.410">
    <property type="entry name" value="Protein of unknown function UPF0759"/>
    <property type="match status" value="1"/>
</dbReference>
<evidence type="ECO:0000313" key="1">
    <source>
        <dbReference type="EMBL" id="MEK9502576.1"/>
    </source>
</evidence>
<organism evidence="1 2">
    <name type="scientific">Gaopeijia maritima</name>
    <dbReference type="NCBI Taxonomy" id="3119007"/>
    <lineage>
        <taxon>Bacteria</taxon>
        <taxon>Pseudomonadati</taxon>
        <taxon>Gemmatimonadota</taxon>
        <taxon>Longimicrobiia</taxon>
        <taxon>Gaopeijiales</taxon>
        <taxon>Gaopeijiaceae</taxon>
        <taxon>Gaopeijia</taxon>
    </lineage>
</organism>
<dbReference type="EMBL" id="JBBHLI010000012">
    <property type="protein sequence ID" value="MEK9502576.1"/>
    <property type="molecule type" value="Genomic_DNA"/>
</dbReference>
<dbReference type="PANTHER" id="PTHR30348">
    <property type="entry name" value="UNCHARACTERIZED PROTEIN YECE"/>
    <property type="match status" value="1"/>
</dbReference>
<comment type="caution">
    <text evidence="1">The sequence shown here is derived from an EMBL/GenBank/DDBJ whole genome shotgun (WGS) entry which is preliminary data.</text>
</comment>
<accession>A0ABU9ECW6</accession>
<dbReference type="PANTHER" id="PTHR30348:SF4">
    <property type="entry name" value="DUF72 DOMAIN-CONTAINING PROTEIN"/>
    <property type="match status" value="1"/>
</dbReference>
<keyword evidence="2" id="KW-1185">Reference proteome</keyword>
<protein>
    <submittedName>
        <fullName evidence="1">DUF72 domain-containing protein</fullName>
    </submittedName>
</protein>
<dbReference type="Pfam" id="PF01904">
    <property type="entry name" value="DUF72"/>
    <property type="match status" value="1"/>
</dbReference>